<gene>
    <name evidence="3" type="ORF">KEM09_13610</name>
</gene>
<sequence length="412" mass="46485">MKKEVKIGLTVFVSFIIVIWGFNFLKGHNLIEVGNSYYGVYDRIDGLTKASPVYFRGFKVGTVRDINFHPTQPNRFLVTFTLFDEIGIPADSKAQIYSLDLMGTKGVQFIIGHSEQMLAVGDTMNTSVVGDLADKMSMEVLPLKDKTERLIVKLDTVLTNIGQIFSEEKSRFHSSMYNLDRSLRHFESISRNLAKKMEDDGEVTMMLQRTDSLVAMLSAQRPHIDSTFSNLANFSQQLEDANIDATVEQLRSTLSSANDLLDSINDGKGSLGKLMSDDEFYYSLNDVSNSLNRLLIDFRHNPDRYVSFSAVNFGRKVMVTDQAYGVGGIVYEIQILASKTPAKIDSTILDGKYKIFEDYRDSKYIYSLGQTRYFDEASKILDEVKDLYDEANIVALENGVPISLKKARRKAK</sequence>
<organism evidence="3 4">
    <name type="scientific">Carboxylicivirga mesophila</name>
    <dbReference type="NCBI Taxonomy" id="1166478"/>
    <lineage>
        <taxon>Bacteria</taxon>
        <taxon>Pseudomonadati</taxon>
        <taxon>Bacteroidota</taxon>
        <taxon>Bacteroidia</taxon>
        <taxon>Marinilabiliales</taxon>
        <taxon>Marinilabiliaceae</taxon>
        <taxon>Carboxylicivirga</taxon>
    </lineage>
</organism>
<keyword evidence="1" id="KW-0812">Transmembrane</keyword>
<evidence type="ECO:0000313" key="4">
    <source>
        <dbReference type="Proteomes" id="UP000721861"/>
    </source>
</evidence>
<feature type="domain" description="Mce/MlaD" evidence="2">
    <location>
        <begin position="35"/>
        <end position="110"/>
    </location>
</feature>
<dbReference type="EMBL" id="JAGUCN010000015">
    <property type="protein sequence ID" value="MBS2212448.1"/>
    <property type="molecule type" value="Genomic_DNA"/>
</dbReference>
<keyword evidence="1" id="KW-0472">Membrane</keyword>
<evidence type="ECO:0000259" key="2">
    <source>
        <dbReference type="Pfam" id="PF02470"/>
    </source>
</evidence>
<dbReference type="InterPro" id="IPR052336">
    <property type="entry name" value="MlaD_Phospholipid_Transporter"/>
</dbReference>
<comment type="caution">
    <text evidence="3">The sequence shown here is derived from an EMBL/GenBank/DDBJ whole genome shotgun (WGS) entry which is preliminary data.</text>
</comment>
<keyword evidence="1" id="KW-1133">Transmembrane helix</keyword>
<dbReference type="RefSeq" id="WP_212229093.1">
    <property type="nucleotide sequence ID" value="NZ_JAGUCN010000015.1"/>
</dbReference>
<proteinExistence type="predicted"/>
<reference evidence="3 4" key="1">
    <citation type="journal article" date="2014" name="Int. J. Syst. Evol. Microbiol.">
        <title>Carboxylicivirga gen. nov. in the family Marinilabiliaceae with two novel species, Carboxylicivirga mesophila sp. nov. and Carboxylicivirga taeanensis sp. nov., and reclassification of Cytophaga fermentans as Saccharicrinis fermentans gen. nov., comb. nov.</title>
        <authorList>
            <person name="Yang S.H."/>
            <person name="Seo H.S."/>
            <person name="Woo J.H."/>
            <person name="Oh H.M."/>
            <person name="Jang H."/>
            <person name="Lee J.H."/>
            <person name="Kim S.J."/>
            <person name="Kwon K.K."/>
        </authorList>
    </citation>
    <scope>NUCLEOTIDE SEQUENCE [LARGE SCALE GENOMIC DNA]</scope>
    <source>
        <strain evidence="3 4">JCM 18290</strain>
    </source>
</reference>
<evidence type="ECO:0000313" key="3">
    <source>
        <dbReference type="EMBL" id="MBS2212448.1"/>
    </source>
</evidence>
<dbReference type="InterPro" id="IPR003399">
    <property type="entry name" value="Mce/MlaD"/>
</dbReference>
<dbReference type="Pfam" id="PF02470">
    <property type="entry name" value="MlaD"/>
    <property type="match status" value="1"/>
</dbReference>
<accession>A0ABS5KDN2</accession>
<dbReference type="Proteomes" id="UP000721861">
    <property type="component" value="Unassembled WGS sequence"/>
</dbReference>
<dbReference type="PANTHER" id="PTHR33371:SF4">
    <property type="entry name" value="INTERMEMBRANE PHOSPHOLIPID TRANSPORT SYSTEM BINDING PROTEIN MLAD"/>
    <property type="match status" value="1"/>
</dbReference>
<feature type="transmembrane region" description="Helical" evidence="1">
    <location>
        <begin position="7"/>
        <end position="25"/>
    </location>
</feature>
<dbReference type="PANTHER" id="PTHR33371">
    <property type="entry name" value="INTERMEMBRANE PHOSPHOLIPID TRANSPORT SYSTEM BINDING PROTEIN MLAD-RELATED"/>
    <property type="match status" value="1"/>
</dbReference>
<name>A0ABS5KDN2_9BACT</name>
<keyword evidence="4" id="KW-1185">Reference proteome</keyword>
<evidence type="ECO:0000256" key="1">
    <source>
        <dbReference type="SAM" id="Phobius"/>
    </source>
</evidence>
<protein>
    <submittedName>
        <fullName evidence="3">MCE family protein</fullName>
    </submittedName>
</protein>